<sequence>MAAEMNNNGDAEMQKNLSLSLSKLELLPDGGIFNLDVIQGLSWDENPEMPRSNNGKDKEIDVFEIVCSGGYANVQNSNHSKDEKPNSLLSSASQNEKSDGLFSH</sequence>
<keyword evidence="3" id="KW-1185">Reference proteome</keyword>
<evidence type="ECO:0000313" key="3">
    <source>
        <dbReference type="Proteomes" id="UP001187531"/>
    </source>
</evidence>
<comment type="caution">
    <text evidence="2">The sequence shown here is derived from an EMBL/GenBank/DDBJ whole genome shotgun (WGS) entry which is preliminary data.</text>
</comment>
<dbReference type="Proteomes" id="UP001187531">
    <property type="component" value="Unassembled WGS sequence"/>
</dbReference>
<organism evidence="2 3">
    <name type="scientific">Artemia franciscana</name>
    <name type="common">Brine shrimp</name>
    <name type="synonym">Artemia sanfranciscana</name>
    <dbReference type="NCBI Taxonomy" id="6661"/>
    <lineage>
        <taxon>Eukaryota</taxon>
        <taxon>Metazoa</taxon>
        <taxon>Ecdysozoa</taxon>
        <taxon>Arthropoda</taxon>
        <taxon>Crustacea</taxon>
        <taxon>Branchiopoda</taxon>
        <taxon>Anostraca</taxon>
        <taxon>Artemiidae</taxon>
        <taxon>Artemia</taxon>
    </lineage>
</organism>
<dbReference type="EMBL" id="JAVRJZ010000001">
    <property type="protein sequence ID" value="KAK2727205.1"/>
    <property type="molecule type" value="Genomic_DNA"/>
</dbReference>
<proteinExistence type="predicted"/>
<dbReference type="AlphaFoldDB" id="A0AA88IEH7"/>
<reference evidence="2" key="1">
    <citation type="submission" date="2023-07" db="EMBL/GenBank/DDBJ databases">
        <title>Chromosome-level genome assembly of Artemia franciscana.</title>
        <authorList>
            <person name="Jo E."/>
        </authorList>
    </citation>
    <scope>NUCLEOTIDE SEQUENCE</scope>
    <source>
        <tissue evidence="2">Whole body</tissue>
    </source>
</reference>
<gene>
    <name evidence="2" type="ORF">QYM36_007887</name>
</gene>
<protein>
    <submittedName>
        <fullName evidence="2">Uncharacterized protein</fullName>
    </submittedName>
</protein>
<evidence type="ECO:0000313" key="2">
    <source>
        <dbReference type="EMBL" id="KAK2727205.1"/>
    </source>
</evidence>
<name>A0AA88IEH7_ARTSF</name>
<evidence type="ECO:0000256" key="1">
    <source>
        <dbReference type="SAM" id="MobiDB-lite"/>
    </source>
</evidence>
<feature type="region of interest" description="Disordered" evidence="1">
    <location>
        <begin position="74"/>
        <end position="104"/>
    </location>
</feature>
<accession>A0AA88IEH7</accession>